<feature type="transmembrane region" description="Helical" evidence="1">
    <location>
        <begin position="53"/>
        <end position="69"/>
    </location>
</feature>
<sequence>MRDRAQALSQARDFLQALGVMWRPIALLGAAGYLLFFNDQGRELGVSLMGERYGWPLVFLFFALMYWAANTWHTARLGIAAALESGALGVPPAQATPGSPTRRVVSGGERWLYWPPRLLGVFAHLFAAINLTLAAWNVPDAAWGEPALRWLSLSAPLAILLATAFVWAEDVKRSPRSRSSAAPDKVKFASWVARVSIVGEVALLGALAILSLLRDHFPQGFVPATIVISMSAIAFLALISWLRSRRPPLGGQATAAAREADDRRQRSEIAAFTLGLFGLAVLFAIFVWISPTGVGHRLGSLVVAYFAFGAILSLVNFVEFAIDRAVQREVFGQNASRRVLGAYVLAFVVILGLANAWLRPFHRVRACEGDCTPVALPNDRPKVADAAEAWYAKAQSAYDKAHGVGPVPMLVVATAGGGIRAAYWTATVLEQLDAKFAAQGGIRPYLFAISGVSGGSVGAAAFSAALTKREENHCSAPIAGDPACPPATDYLKADFLAPPLASLVFVDALSSFLPDLGQGDRGAALEASFEQASGGMLARPFLSFSPYALRPAANEPERSWRPILLLNATHEESGNRIITGHVLIERNVFIDSLDALNELGADVRISTAAHNSARFTYVSPAGDLGHGKGSVIDGGYFENYGALSALEIARAAREELEKRKHDVKLAILMISSDPGLEASHTLVRINEVKDGRKCLVSVAEREPPPAAAARRQKGDAAGPNYFSVDPGEVWNALLNEFVAPFQGLEKVREAHGNRAAAELAAEVCAEFADATKTAAERAQDVTLSPQTRVAATLDVSKDVNVNETKPVEAKPENPYFAHMEMCERGTGDAKPVQPPLGWVLSQATRDDFPALLNTCDNDVELGQLEKTLGLASAQQSARQ</sequence>
<protein>
    <recommendedName>
        <fullName evidence="4">Patatin-like phospholipase</fullName>
    </recommendedName>
</protein>
<dbReference type="OrthoDB" id="581211at2"/>
<dbReference type="InterPro" id="IPR016035">
    <property type="entry name" value="Acyl_Trfase/lysoPLipase"/>
</dbReference>
<feature type="transmembrane region" description="Helical" evidence="1">
    <location>
        <begin position="150"/>
        <end position="168"/>
    </location>
</feature>
<feature type="transmembrane region" description="Helical" evidence="1">
    <location>
        <begin position="339"/>
        <end position="358"/>
    </location>
</feature>
<gene>
    <name evidence="2" type="ORF">DFR50_1025</name>
</gene>
<feature type="transmembrane region" description="Helical" evidence="1">
    <location>
        <begin position="269"/>
        <end position="289"/>
    </location>
</feature>
<dbReference type="SUPFAM" id="SSF52151">
    <property type="entry name" value="FabD/lysophospholipase-like"/>
    <property type="match status" value="1"/>
</dbReference>
<feature type="transmembrane region" description="Helical" evidence="1">
    <location>
        <begin position="301"/>
        <end position="318"/>
    </location>
</feature>
<dbReference type="EMBL" id="QNRK01000002">
    <property type="protein sequence ID" value="RBP17514.1"/>
    <property type="molecule type" value="Genomic_DNA"/>
</dbReference>
<evidence type="ECO:0000313" key="3">
    <source>
        <dbReference type="Proteomes" id="UP000253529"/>
    </source>
</evidence>
<dbReference type="AlphaFoldDB" id="A0A366FS49"/>
<comment type="caution">
    <text evidence="2">The sequence shown here is derived from an EMBL/GenBank/DDBJ whole genome shotgun (WGS) entry which is preliminary data.</text>
</comment>
<feature type="transmembrane region" description="Helical" evidence="1">
    <location>
        <begin position="221"/>
        <end position="242"/>
    </location>
</feature>
<keyword evidence="1" id="KW-1133">Transmembrane helix</keyword>
<reference evidence="2 3" key="1">
    <citation type="submission" date="2018-06" db="EMBL/GenBank/DDBJ databases">
        <title>Genomic Encyclopedia of Type Strains, Phase IV (KMG-IV): sequencing the most valuable type-strain genomes for metagenomic binning, comparative biology and taxonomic classification.</title>
        <authorList>
            <person name="Goeker M."/>
        </authorList>
    </citation>
    <scope>NUCLEOTIDE SEQUENCE [LARGE SCALE GENOMIC DNA]</scope>
    <source>
        <strain evidence="2 3">DSM 24875</strain>
    </source>
</reference>
<name>A0A366FS49_9HYPH</name>
<proteinExistence type="predicted"/>
<dbReference type="RefSeq" id="WP_113887484.1">
    <property type="nucleotide sequence ID" value="NZ_QNRK01000002.1"/>
</dbReference>
<feature type="transmembrane region" description="Helical" evidence="1">
    <location>
        <begin position="20"/>
        <end position="38"/>
    </location>
</feature>
<keyword evidence="3" id="KW-1185">Reference proteome</keyword>
<feature type="transmembrane region" description="Helical" evidence="1">
    <location>
        <begin position="118"/>
        <end position="138"/>
    </location>
</feature>
<dbReference type="Gene3D" id="3.40.1090.10">
    <property type="entry name" value="Cytosolic phospholipase A2 catalytic domain"/>
    <property type="match status" value="1"/>
</dbReference>
<keyword evidence="1" id="KW-0812">Transmembrane</keyword>
<keyword evidence="1" id="KW-0472">Membrane</keyword>
<feature type="transmembrane region" description="Helical" evidence="1">
    <location>
        <begin position="188"/>
        <end position="209"/>
    </location>
</feature>
<organism evidence="2 3">
    <name type="scientific">Roseiarcus fermentans</name>
    <dbReference type="NCBI Taxonomy" id="1473586"/>
    <lineage>
        <taxon>Bacteria</taxon>
        <taxon>Pseudomonadati</taxon>
        <taxon>Pseudomonadota</taxon>
        <taxon>Alphaproteobacteria</taxon>
        <taxon>Hyphomicrobiales</taxon>
        <taxon>Roseiarcaceae</taxon>
        <taxon>Roseiarcus</taxon>
    </lineage>
</organism>
<evidence type="ECO:0000313" key="2">
    <source>
        <dbReference type="EMBL" id="RBP17514.1"/>
    </source>
</evidence>
<evidence type="ECO:0008006" key="4">
    <source>
        <dbReference type="Google" id="ProtNLM"/>
    </source>
</evidence>
<accession>A0A366FS49</accession>
<evidence type="ECO:0000256" key="1">
    <source>
        <dbReference type="SAM" id="Phobius"/>
    </source>
</evidence>
<dbReference type="Proteomes" id="UP000253529">
    <property type="component" value="Unassembled WGS sequence"/>
</dbReference>